<dbReference type="Pfam" id="PF03403">
    <property type="entry name" value="PAF-AH_p_II"/>
    <property type="match status" value="2"/>
</dbReference>
<keyword evidence="3" id="KW-0442">Lipid degradation</keyword>
<dbReference type="EMBL" id="SRPS01000009">
    <property type="protein sequence ID" value="KAG5977338.1"/>
    <property type="molecule type" value="Genomic_DNA"/>
</dbReference>
<organism evidence="6 7">
    <name type="scientific">Claviceps arundinis</name>
    <dbReference type="NCBI Taxonomy" id="1623583"/>
    <lineage>
        <taxon>Eukaryota</taxon>
        <taxon>Fungi</taxon>
        <taxon>Dikarya</taxon>
        <taxon>Ascomycota</taxon>
        <taxon>Pezizomycotina</taxon>
        <taxon>Sordariomycetes</taxon>
        <taxon>Hypocreomycetidae</taxon>
        <taxon>Hypocreales</taxon>
        <taxon>Clavicipitaceae</taxon>
        <taxon>Claviceps</taxon>
    </lineage>
</organism>
<dbReference type="Proteomes" id="UP000784919">
    <property type="component" value="Unassembled WGS sequence"/>
</dbReference>
<accession>A0A9P7SUP9</accession>
<keyword evidence="2" id="KW-0378">Hydrolase</keyword>
<gene>
    <name evidence="6" type="ORF">E4U56_008164</name>
</gene>
<sequence length="610" mass="67596">MARSTTPESPARSSITPHKTLRERVLHSLPHYTGPYNVGFMDIEVPARSPGPVSDLKRSGKPVLRLDTVLMSIYYPCDLAKSSDAAGGAHNLRRVNWMPKPGVATSRGYAKFINIPEAPVTGYLACTSLFTKIPAFRNAKLADYWANKPSGETPSSDKPDAGKERQGSEKPTFPVIIFSHGLGGSRLCYSTTCGELASFGFIVVALEHRDGSCARTLVNLPEDVDAAKIETSTAEIFCRNEAHDRGSKNKKVQEKQQSGLHPFYVMDYILPKDNAQDTSPRNPRGVDTVLRTAQIELRLEEIKEAYHVLTLINEGRGDEIARVNLRKKGNIGSSSIGLAGVSWDSWKDSMFLNQVTAMGHSFGGATTVQLCRDHSLTWLGQGVVLDGWGQGTPERGDDPNNTVCKPIMAISSEAFMHWKPNFKRIVGFCQEARESGALCWMLTIVGSTHLAMTDFAVLYPRWMTFLMKSMANPLRALFLTTKLSLEFLSLTLPREHLKNQSWISQDLLLCAEAPSEPDEALQEEHAPNDKWVAVRLKIPHELPHRFKAWCKRVWRATNCASLDGDELGSGLHDYTQQDELWTHISPQVSEVKRLRNSEGVGVADGWPVSG</sequence>
<keyword evidence="4" id="KW-0443">Lipid metabolism</keyword>
<dbReference type="GO" id="GO:0003847">
    <property type="term" value="F:1-alkyl-2-acetylglycerophosphocholine esterase activity"/>
    <property type="evidence" value="ECO:0007669"/>
    <property type="project" value="UniProtKB-EC"/>
</dbReference>
<evidence type="ECO:0000256" key="1">
    <source>
        <dbReference type="ARBA" id="ARBA00013201"/>
    </source>
</evidence>
<proteinExistence type="predicted"/>
<evidence type="ECO:0000256" key="2">
    <source>
        <dbReference type="ARBA" id="ARBA00022801"/>
    </source>
</evidence>
<evidence type="ECO:0000256" key="4">
    <source>
        <dbReference type="ARBA" id="ARBA00023098"/>
    </source>
</evidence>
<dbReference type="PANTHER" id="PTHR10272">
    <property type="entry name" value="PLATELET-ACTIVATING FACTOR ACETYLHYDROLASE"/>
    <property type="match status" value="1"/>
</dbReference>
<dbReference type="Gene3D" id="3.40.50.1820">
    <property type="entry name" value="alpha/beta hydrolase"/>
    <property type="match status" value="1"/>
</dbReference>
<name>A0A9P7SUP9_9HYPO</name>
<evidence type="ECO:0000256" key="3">
    <source>
        <dbReference type="ARBA" id="ARBA00022963"/>
    </source>
</evidence>
<feature type="region of interest" description="Disordered" evidence="5">
    <location>
        <begin position="148"/>
        <end position="169"/>
    </location>
</feature>
<dbReference type="PANTHER" id="PTHR10272:SF0">
    <property type="entry name" value="PLATELET-ACTIVATING FACTOR ACETYLHYDROLASE"/>
    <property type="match status" value="1"/>
</dbReference>
<dbReference type="AlphaFoldDB" id="A0A9P7SUP9"/>
<dbReference type="OrthoDB" id="2363873at2759"/>
<evidence type="ECO:0000256" key="5">
    <source>
        <dbReference type="SAM" id="MobiDB-lite"/>
    </source>
</evidence>
<feature type="compositionally biased region" description="Basic and acidic residues" evidence="5">
    <location>
        <begin position="155"/>
        <end position="168"/>
    </location>
</feature>
<reference evidence="6" key="1">
    <citation type="journal article" date="2020" name="bioRxiv">
        <title>Whole genome comparisons of ergot fungi reveals the divergence and evolution of species within the genus Claviceps are the result of varying mechanisms driving genome evolution and host range expansion.</title>
        <authorList>
            <person name="Wyka S.A."/>
            <person name="Mondo S.J."/>
            <person name="Liu M."/>
            <person name="Dettman J."/>
            <person name="Nalam V."/>
            <person name="Broders K.D."/>
        </authorList>
    </citation>
    <scope>NUCLEOTIDE SEQUENCE</scope>
    <source>
        <strain evidence="6">CCC 1102</strain>
    </source>
</reference>
<protein>
    <recommendedName>
        <fullName evidence="1">1-alkyl-2-acetylglycerophosphocholine esterase</fullName>
        <ecNumber evidence="1">3.1.1.47</ecNumber>
    </recommendedName>
</protein>
<dbReference type="InterPro" id="IPR029058">
    <property type="entry name" value="AB_hydrolase_fold"/>
</dbReference>
<dbReference type="EC" id="3.1.1.47" evidence="1"/>
<comment type="caution">
    <text evidence="6">The sequence shown here is derived from an EMBL/GenBank/DDBJ whole genome shotgun (WGS) entry which is preliminary data.</text>
</comment>
<dbReference type="GO" id="GO:0016042">
    <property type="term" value="P:lipid catabolic process"/>
    <property type="evidence" value="ECO:0007669"/>
    <property type="project" value="UniProtKB-KW"/>
</dbReference>
<dbReference type="SUPFAM" id="SSF53474">
    <property type="entry name" value="alpha/beta-Hydrolases"/>
    <property type="match status" value="1"/>
</dbReference>
<evidence type="ECO:0000313" key="7">
    <source>
        <dbReference type="Proteomes" id="UP000784919"/>
    </source>
</evidence>
<evidence type="ECO:0000313" key="6">
    <source>
        <dbReference type="EMBL" id="KAG5977338.1"/>
    </source>
</evidence>